<dbReference type="PANTHER" id="PTHR11469">
    <property type="entry name" value="GLUCOSE-6-PHOSPHATE ISOMERASE"/>
    <property type="match status" value="1"/>
</dbReference>
<dbReference type="PRINTS" id="PR00662">
    <property type="entry name" value="G6PISOMERASE"/>
</dbReference>
<dbReference type="InterPro" id="IPR035482">
    <property type="entry name" value="SIS_PGI_2"/>
</dbReference>
<evidence type="ECO:0000313" key="6">
    <source>
        <dbReference type="EMBL" id="OGC55071.1"/>
    </source>
</evidence>
<dbReference type="PANTHER" id="PTHR11469:SF1">
    <property type="entry name" value="GLUCOSE-6-PHOSPHATE ISOMERASE"/>
    <property type="match status" value="1"/>
</dbReference>
<dbReference type="EMBL" id="MEVI01000003">
    <property type="protein sequence ID" value="OGC55071.1"/>
    <property type="molecule type" value="Genomic_DNA"/>
</dbReference>
<evidence type="ECO:0000256" key="5">
    <source>
        <dbReference type="RuleBase" id="RU000612"/>
    </source>
</evidence>
<name>A0A1F4VCU0_UNCKA</name>
<dbReference type="Pfam" id="PF00342">
    <property type="entry name" value="PGI"/>
    <property type="match status" value="2"/>
</dbReference>
<dbReference type="InterPro" id="IPR018189">
    <property type="entry name" value="Phosphoglucose_isomerase_CS"/>
</dbReference>
<dbReference type="PROSITE" id="PS00174">
    <property type="entry name" value="P_GLUCOSE_ISOMERASE_2"/>
    <property type="match status" value="1"/>
</dbReference>
<organism evidence="6 7">
    <name type="scientific">candidate division WWE3 bacterium RIFCSPLOWO2_01_FULL_41_18</name>
    <dbReference type="NCBI Taxonomy" id="1802625"/>
    <lineage>
        <taxon>Bacteria</taxon>
        <taxon>Katanobacteria</taxon>
    </lineage>
</organism>
<dbReference type="EC" id="5.3.1.9" evidence="1 5"/>
<dbReference type="InterPro" id="IPR046348">
    <property type="entry name" value="SIS_dom_sf"/>
</dbReference>
<dbReference type="GO" id="GO:0048029">
    <property type="term" value="F:monosaccharide binding"/>
    <property type="evidence" value="ECO:0007669"/>
    <property type="project" value="TreeGrafter"/>
</dbReference>
<dbReference type="SUPFAM" id="SSF53697">
    <property type="entry name" value="SIS domain"/>
    <property type="match status" value="1"/>
</dbReference>
<keyword evidence="2 5" id="KW-0312">Gluconeogenesis</keyword>
<evidence type="ECO:0000256" key="4">
    <source>
        <dbReference type="ARBA" id="ARBA00023235"/>
    </source>
</evidence>
<dbReference type="GO" id="GO:0097367">
    <property type="term" value="F:carbohydrate derivative binding"/>
    <property type="evidence" value="ECO:0007669"/>
    <property type="project" value="InterPro"/>
</dbReference>
<dbReference type="GO" id="GO:0004347">
    <property type="term" value="F:glucose-6-phosphate isomerase activity"/>
    <property type="evidence" value="ECO:0007669"/>
    <property type="project" value="UniProtKB-EC"/>
</dbReference>
<comment type="similarity">
    <text evidence="5">Belongs to the GPI family.</text>
</comment>
<comment type="catalytic activity">
    <reaction evidence="5">
        <text>alpha-D-glucose 6-phosphate = beta-D-fructose 6-phosphate</text>
        <dbReference type="Rhea" id="RHEA:11816"/>
        <dbReference type="ChEBI" id="CHEBI:57634"/>
        <dbReference type="ChEBI" id="CHEBI:58225"/>
        <dbReference type="EC" id="5.3.1.9"/>
    </reaction>
</comment>
<dbReference type="PROSITE" id="PS51463">
    <property type="entry name" value="P_GLUCOSE_ISOMERASE_3"/>
    <property type="match status" value="1"/>
</dbReference>
<sequence length="423" mass="47951">MKERISLDYTFMREEGIGKNGIKDLEIEEVFEKLKRAKKELTLNKKSCLFEFSCLPYTLKNLQIIKDKVSSLKERYKTMAVFGIGGSDLGTRALYEFLDLNGSFKLKFFGDTTDPYDIERFMKEIRIKETCFNFVSRSGETIEILAPFGFLKGKLNKEQVVVTTGEAGYLRDEAQKEGYFLFEEPKGVPDRFSVLSVVGLLPMLFAGADIEKILDGAIYLSNLIDETSVREDPMLIYAGLLYLAYAKHKQCIGLFMPYSKRLSAFGRWVRQIFAESLGKSGLGITPLDLMGPTDQHSFLQLILDGPADKVTTFFKVEDRGADFKIPDFKGFKDLTFGSILNAEYEATSATLAKKGRPNMTINIPSLNEYFVGQLFYFFEIAVSYLGMLFEVNPFDQPAVEENKKLIHSLLTQGNKEKGKKFVI</sequence>
<keyword evidence="4 5" id="KW-0413">Isomerase</keyword>
<evidence type="ECO:0000256" key="1">
    <source>
        <dbReference type="ARBA" id="ARBA00011952"/>
    </source>
</evidence>
<dbReference type="GO" id="GO:0006096">
    <property type="term" value="P:glycolytic process"/>
    <property type="evidence" value="ECO:0007669"/>
    <property type="project" value="UniProtKB-UniPathway"/>
</dbReference>
<evidence type="ECO:0000256" key="2">
    <source>
        <dbReference type="ARBA" id="ARBA00022432"/>
    </source>
</evidence>
<evidence type="ECO:0000256" key="3">
    <source>
        <dbReference type="ARBA" id="ARBA00023152"/>
    </source>
</evidence>
<comment type="pathway">
    <text evidence="5">Carbohydrate degradation; glycolysis; D-glyceraldehyde 3-phosphate and glycerone phosphate from D-glucose: step 2/4.</text>
</comment>
<dbReference type="AlphaFoldDB" id="A0A1F4VCU0"/>
<accession>A0A1F4VCU0</accession>
<protein>
    <recommendedName>
        <fullName evidence="1 5">Glucose-6-phosphate isomerase</fullName>
        <ecNumber evidence="1 5">5.3.1.9</ecNumber>
    </recommendedName>
</protein>
<reference evidence="6 7" key="1">
    <citation type="journal article" date="2016" name="Nat. Commun.">
        <title>Thousands of microbial genomes shed light on interconnected biogeochemical processes in an aquifer system.</title>
        <authorList>
            <person name="Anantharaman K."/>
            <person name="Brown C.T."/>
            <person name="Hug L.A."/>
            <person name="Sharon I."/>
            <person name="Castelle C.J."/>
            <person name="Probst A.J."/>
            <person name="Thomas B.C."/>
            <person name="Singh A."/>
            <person name="Wilkins M.J."/>
            <person name="Karaoz U."/>
            <person name="Brodie E.L."/>
            <person name="Williams K.H."/>
            <person name="Hubbard S.S."/>
            <person name="Banfield J.F."/>
        </authorList>
    </citation>
    <scope>NUCLEOTIDE SEQUENCE [LARGE SCALE GENOMIC DNA]</scope>
</reference>
<gene>
    <name evidence="6" type="ORF">A3A78_03785</name>
</gene>
<dbReference type="GO" id="GO:0051156">
    <property type="term" value="P:glucose 6-phosphate metabolic process"/>
    <property type="evidence" value="ECO:0007669"/>
    <property type="project" value="TreeGrafter"/>
</dbReference>
<dbReference type="CDD" id="cd05016">
    <property type="entry name" value="SIS_PGI_2"/>
    <property type="match status" value="1"/>
</dbReference>
<dbReference type="Proteomes" id="UP000176504">
    <property type="component" value="Unassembled WGS sequence"/>
</dbReference>
<keyword evidence="3 5" id="KW-0324">Glycolysis</keyword>
<comment type="caution">
    <text evidence="6">The sequence shown here is derived from an EMBL/GenBank/DDBJ whole genome shotgun (WGS) entry which is preliminary data.</text>
</comment>
<dbReference type="Gene3D" id="3.40.50.10490">
    <property type="entry name" value="Glucose-6-phosphate isomerase like protein, domain 1"/>
    <property type="match status" value="2"/>
</dbReference>
<dbReference type="UniPathway" id="UPA00109">
    <property type="reaction ID" value="UER00181"/>
</dbReference>
<proteinExistence type="inferred from homology"/>
<dbReference type="GO" id="GO:0005829">
    <property type="term" value="C:cytosol"/>
    <property type="evidence" value="ECO:0007669"/>
    <property type="project" value="TreeGrafter"/>
</dbReference>
<dbReference type="GO" id="GO:0006094">
    <property type="term" value="P:gluconeogenesis"/>
    <property type="evidence" value="ECO:0007669"/>
    <property type="project" value="UniProtKB-KW"/>
</dbReference>
<dbReference type="InterPro" id="IPR001672">
    <property type="entry name" value="G6P_Isomerase"/>
</dbReference>
<evidence type="ECO:0000313" key="7">
    <source>
        <dbReference type="Proteomes" id="UP000176504"/>
    </source>
</evidence>